<reference evidence="3" key="1">
    <citation type="submission" date="2019-11" db="EMBL/GenBank/DDBJ databases">
        <title>Isolation and characterization of a novel species in the genus Sulfuriferula.</title>
        <authorList>
            <person name="Mochizuki J."/>
            <person name="Kojima H."/>
            <person name="Fukui M."/>
        </authorList>
    </citation>
    <scope>NUCLEOTIDE SEQUENCE [LARGE SCALE GENOMIC DNA]</scope>
    <source>
        <strain evidence="3">SGTM</strain>
    </source>
</reference>
<evidence type="ECO:0000313" key="2">
    <source>
        <dbReference type="EMBL" id="BBO99904.1"/>
    </source>
</evidence>
<evidence type="ECO:0000259" key="1">
    <source>
        <dbReference type="Pfam" id="PF01850"/>
    </source>
</evidence>
<feature type="domain" description="PIN" evidence="1">
    <location>
        <begin position="4"/>
        <end position="121"/>
    </location>
</feature>
<dbReference type="EMBL" id="AP021881">
    <property type="protein sequence ID" value="BBO99904.1"/>
    <property type="molecule type" value="Genomic_DNA"/>
</dbReference>
<dbReference type="RefSeq" id="WP_162083897.1">
    <property type="nucleotide sequence ID" value="NZ_AP021881.1"/>
</dbReference>
<gene>
    <name evidence="2" type="ORF">SFSGTM_06130</name>
</gene>
<dbReference type="KEGG" id="sniv:SFSGTM_06130"/>
<dbReference type="AlphaFoldDB" id="A0A809RE57"/>
<name>A0A809RE57_9PROT</name>
<sequence>MIGLDTNVIVRYIVQDDIRQSALATTLIESLSPEQPGYISIITLIELVWVLQGAYQAPREDIIITLDSLLKTKEIVISQADIVAQALRLFSHTKADFSDCLIERLGHAALCEYTVSFDKDAIKHTGMKLLGTQ</sequence>
<evidence type="ECO:0000313" key="3">
    <source>
        <dbReference type="Proteomes" id="UP000463939"/>
    </source>
</evidence>
<dbReference type="Proteomes" id="UP000463939">
    <property type="component" value="Chromosome"/>
</dbReference>
<protein>
    <recommendedName>
        <fullName evidence="1">PIN domain-containing protein</fullName>
    </recommendedName>
</protein>
<dbReference type="SUPFAM" id="SSF88723">
    <property type="entry name" value="PIN domain-like"/>
    <property type="match status" value="1"/>
</dbReference>
<keyword evidence="3" id="KW-1185">Reference proteome</keyword>
<dbReference type="Pfam" id="PF01850">
    <property type="entry name" value="PIN"/>
    <property type="match status" value="1"/>
</dbReference>
<dbReference type="InterPro" id="IPR029060">
    <property type="entry name" value="PIN-like_dom_sf"/>
</dbReference>
<dbReference type="CDD" id="cd18683">
    <property type="entry name" value="PIN_VapC-like"/>
    <property type="match status" value="1"/>
</dbReference>
<dbReference type="InterPro" id="IPR002716">
    <property type="entry name" value="PIN_dom"/>
</dbReference>
<accession>A0A809RE57</accession>
<organism evidence="2 3">
    <name type="scientific">Sulfuriferula nivalis</name>
    <dbReference type="NCBI Taxonomy" id="2675298"/>
    <lineage>
        <taxon>Bacteria</taxon>
        <taxon>Pseudomonadati</taxon>
        <taxon>Pseudomonadota</taxon>
        <taxon>Betaproteobacteria</taxon>
        <taxon>Nitrosomonadales</taxon>
        <taxon>Sulfuricellaceae</taxon>
        <taxon>Sulfuriferula</taxon>
    </lineage>
</organism>
<proteinExistence type="predicted"/>
<dbReference type="Gene3D" id="3.40.50.1010">
    <property type="entry name" value="5'-nuclease"/>
    <property type="match status" value="1"/>
</dbReference>